<dbReference type="CDD" id="cd04301">
    <property type="entry name" value="NAT_SF"/>
    <property type="match status" value="1"/>
</dbReference>
<gene>
    <name evidence="2" type="ORF">L227DRAFT_188399</name>
</gene>
<dbReference type="GO" id="GO:0016747">
    <property type="term" value="F:acyltransferase activity, transferring groups other than amino-acyl groups"/>
    <property type="evidence" value="ECO:0007669"/>
    <property type="project" value="InterPro"/>
</dbReference>
<proteinExistence type="predicted"/>
<dbReference type="AlphaFoldDB" id="A0A5C2S5X7"/>
<sequence length="290" mass="31248">MMSVPTSAEHLLIGTPTTPGLLGPAVALLASSTLDQLSSDPLVLDKMIGPAPAVSAFLAAWVDLLATRGLRVRIDTGTKAGAFGSRVSYVTRATLPPPPTNPFPHPVVQATPADLEDIAQLYIAFQFDTPWHGVVTREAALAFVDRPVKAGLVWYVRVDGETVAYVLLGRVTPRTIALRNVFVKPSHRRKGIAEAMVRGVTRYYLNAPPYGVQPTTEGPPAVGFKEEVNLNVADEGAERVYRRSGFLFPDRNGDAVTGGIDPATGRKGWYESIWRGVEQEPEPSSEGHAQ</sequence>
<protein>
    <recommendedName>
        <fullName evidence="1">N-acetyltransferase domain-containing protein</fullName>
    </recommendedName>
</protein>
<evidence type="ECO:0000259" key="1">
    <source>
        <dbReference type="PROSITE" id="PS51186"/>
    </source>
</evidence>
<name>A0A5C2S5X7_9APHY</name>
<reference evidence="2" key="1">
    <citation type="journal article" date="2018" name="Genome Biol. Evol.">
        <title>Genomics and development of Lentinus tigrinus, a white-rot wood-decaying mushroom with dimorphic fruiting bodies.</title>
        <authorList>
            <person name="Wu B."/>
            <person name="Xu Z."/>
            <person name="Knudson A."/>
            <person name="Carlson A."/>
            <person name="Chen N."/>
            <person name="Kovaka S."/>
            <person name="LaButti K."/>
            <person name="Lipzen A."/>
            <person name="Pennachio C."/>
            <person name="Riley R."/>
            <person name="Schakwitz W."/>
            <person name="Umezawa K."/>
            <person name="Ohm R.A."/>
            <person name="Grigoriev I.V."/>
            <person name="Nagy L.G."/>
            <person name="Gibbons J."/>
            <person name="Hibbett D."/>
        </authorList>
    </citation>
    <scope>NUCLEOTIDE SEQUENCE [LARGE SCALE GENOMIC DNA]</scope>
    <source>
        <strain evidence="2">ALCF2SS1-6</strain>
    </source>
</reference>
<dbReference type="PROSITE" id="PS51186">
    <property type="entry name" value="GNAT"/>
    <property type="match status" value="1"/>
</dbReference>
<dbReference type="OrthoDB" id="2523549at2759"/>
<accession>A0A5C2S5X7</accession>
<dbReference type="InterPro" id="IPR016181">
    <property type="entry name" value="Acyl_CoA_acyltransferase"/>
</dbReference>
<evidence type="ECO:0000313" key="3">
    <source>
        <dbReference type="Proteomes" id="UP000313359"/>
    </source>
</evidence>
<keyword evidence="3" id="KW-1185">Reference proteome</keyword>
<organism evidence="2 3">
    <name type="scientific">Lentinus tigrinus ALCF2SS1-6</name>
    <dbReference type="NCBI Taxonomy" id="1328759"/>
    <lineage>
        <taxon>Eukaryota</taxon>
        <taxon>Fungi</taxon>
        <taxon>Dikarya</taxon>
        <taxon>Basidiomycota</taxon>
        <taxon>Agaricomycotina</taxon>
        <taxon>Agaricomycetes</taxon>
        <taxon>Polyporales</taxon>
        <taxon>Polyporaceae</taxon>
        <taxon>Lentinus</taxon>
    </lineage>
</organism>
<dbReference type="SUPFAM" id="SSF55729">
    <property type="entry name" value="Acyl-CoA N-acyltransferases (Nat)"/>
    <property type="match status" value="1"/>
</dbReference>
<feature type="domain" description="N-acetyltransferase" evidence="1">
    <location>
        <begin position="105"/>
        <end position="276"/>
    </location>
</feature>
<dbReference type="Gene3D" id="3.40.630.30">
    <property type="match status" value="1"/>
</dbReference>
<dbReference type="InterPro" id="IPR000182">
    <property type="entry name" value="GNAT_dom"/>
</dbReference>
<dbReference type="Pfam" id="PF00583">
    <property type="entry name" value="Acetyltransf_1"/>
    <property type="match status" value="1"/>
</dbReference>
<dbReference type="Proteomes" id="UP000313359">
    <property type="component" value="Unassembled WGS sequence"/>
</dbReference>
<evidence type="ECO:0000313" key="2">
    <source>
        <dbReference type="EMBL" id="RPD58469.1"/>
    </source>
</evidence>
<dbReference type="EMBL" id="ML122275">
    <property type="protein sequence ID" value="RPD58469.1"/>
    <property type="molecule type" value="Genomic_DNA"/>
</dbReference>